<dbReference type="PANTHER" id="PTHR13586:SF23">
    <property type="entry name" value="DECAPPING 5-LIKE PROTEIN-RELATED"/>
    <property type="match status" value="1"/>
</dbReference>
<dbReference type="GO" id="GO:0034063">
    <property type="term" value="P:stress granule assembly"/>
    <property type="evidence" value="ECO:0007669"/>
    <property type="project" value="TreeGrafter"/>
</dbReference>
<feature type="compositionally biased region" description="Low complexity" evidence="2">
    <location>
        <begin position="290"/>
        <end position="304"/>
    </location>
</feature>
<dbReference type="Pfam" id="PF12701">
    <property type="entry name" value="LSM14"/>
    <property type="match status" value="1"/>
</dbReference>
<feature type="region of interest" description="Disordered" evidence="2">
    <location>
        <begin position="290"/>
        <end position="344"/>
    </location>
</feature>
<dbReference type="Gene3D" id="2.30.30.100">
    <property type="match status" value="1"/>
</dbReference>
<feature type="domain" description="DFDF" evidence="3">
    <location>
        <begin position="365"/>
        <end position="401"/>
    </location>
</feature>
<evidence type="ECO:0000259" key="4">
    <source>
        <dbReference type="PROSITE" id="PS51536"/>
    </source>
</evidence>
<dbReference type="Proteomes" id="UP000195402">
    <property type="component" value="Unassembled WGS sequence"/>
</dbReference>
<dbReference type="STRING" id="56857.A0A200R6M8"/>
<dbReference type="SUPFAM" id="SSF50182">
    <property type="entry name" value="Sm-like ribonucleoproteins"/>
    <property type="match status" value="1"/>
</dbReference>
<dbReference type="PROSITE" id="PS51512">
    <property type="entry name" value="DFDF"/>
    <property type="match status" value="1"/>
</dbReference>
<sequence length="514" mass="55121">MADSGKSSSNSADAYLGSIISLISKSEIRYEGVLGGIDTEKCTIELHRVKSFGTEGRTKDGPQIAASDIEYAYVVFKGSDLKDLQCKSSPQVHAEQQMHEDPAIIKSHYAQAPSMSAQAASIGGRSLTGVSSHPEPSAIPRPVYPGALPSYQPGEPMGGRGSWGSATQNVDGVSLAMPMYSSEYYGSSSTLPHVQQQPVPFQFPSTMPGPSILQNQLHYPEVQVSSSLPSDISSSLSIKSSLPFNLTPVPADSLTMASLPLSNQHLNPITTSFSHKSGSATISGVPIQSSSSSILGSTSGPSLTVSPALSTSDQLTQAEPLGPSSTQTSSLEENNLVPTSSKLSAAVSSAPNQVPLLPLPHSSQQRQIFGPPFAEEFDFEAMNEKFKKEEVWGYLGKAKERNNAEGTEGNEIYQREHEDSGYRKGPEFDVKPVYVKDEFFDTLTSDSLSRRARNGGIKFSERMKLDTETFGSFQQRSQMGRGGHGFGRGGYNRGSYNQGRGNGYGVRGHGVYRP</sequence>
<feature type="region of interest" description="Disordered" evidence="2">
    <location>
        <begin position="490"/>
        <end position="514"/>
    </location>
</feature>
<dbReference type="InterPro" id="IPR019050">
    <property type="entry name" value="FDF_dom"/>
</dbReference>
<evidence type="ECO:0000313" key="5">
    <source>
        <dbReference type="EMBL" id="OVA18365.1"/>
    </source>
</evidence>
<dbReference type="CDD" id="cd01736">
    <property type="entry name" value="LSm14_N"/>
    <property type="match status" value="1"/>
</dbReference>
<comment type="caution">
    <text evidence="5">The sequence shown here is derived from an EMBL/GenBank/DDBJ whole genome shotgun (WGS) entry which is preliminary data.</text>
</comment>
<reference evidence="5 6" key="1">
    <citation type="journal article" date="2017" name="Mol. Plant">
        <title>The Genome of Medicinal Plant Macleaya cordata Provides New Insights into Benzylisoquinoline Alkaloids Metabolism.</title>
        <authorList>
            <person name="Liu X."/>
            <person name="Liu Y."/>
            <person name="Huang P."/>
            <person name="Ma Y."/>
            <person name="Qing Z."/>
            <person name="Tang Q."/>
            <person name="Cao H."/>
            <person name="Cheng P."/>
            <person name="Zheng Y."/>
            <person name="Yuan Z."/>
            <person name="Zhou Y."/>
            <person name="Liu J."/>
            <person name="Tang Z."/>
            <person name="Zhuo Y."/>
            <person name="Zhang Y."/>
            <person name="Yu L."/>
            <person name="Huang J."/>
            <person name="Yang P."/>
            <person name="Peng Q."/>
            <person name="Zhang J."/>
            <person name="Jiang W."/>
            <person name="Zhang Z."/>
            <person name="Lin K."/>
            <person name="Ro D.K."/>
            <person name="Chen X."/>
            <person name="Xiong X."/>
            <person name="Shang Y."/>
            <person name="Huang S."/>
            <person name="Zeng J."/>
        </authorList>
    </citation>
    <scope>NUCLEOTIDE SEQUENCE [LARGE SCALE GENOMIC DNA]</scope>
    <source>
        <strain evidence="6">cv. BLH2017</strain>
        <tissue evidence="5">Root</tissue>
    </source>
</reference>
<dbReference type="OMA" id="WQDTPAL"/>
<dbReference type="GO" id="GO:0003729">
    <property type="term" value="F:mRNA binding"/>
    <property type="evidence" value="ECO:0007669"/>
    <property type="project" value="TreeGrafter"/>
</dbReference>
<evidence type="ECO:0000256" key="1">
    <source>
        <dbReference type="PROSITE-ProRule" id="PRU00869"/>
    </source>
</evidence>
<dbReference type="Pfam" id="PF09532">
    <property type="entry name" value="FDF"/>
    <property type="match status" value="1"/>
</dbReference>
<evidence type="ECO:0000256" key="2">
    <source>
        <dbReference type="SAM" id="MobiDB-lite"/>
    </source>
</evidence>
<gene>
    <name evidence="5" type="ORF">BVC80_1833g14</name>
</gene>
<feature type="short sequence motif" description="TFG box" evidence="1">
    <location>
        <begin position="454"/>
        <end position="474"/>
    </location>
</feature>
<dbReference type="EMBL" id="MVGT01000436">
    <property type="protein sequence ID" value="OVA18365.1"/>
    <property type="molecule type" value="Genomic_DNA"/>
</dbReference>
<dbReference type="SMART" id="SM01199">
    <property type="entry name" value="FDF"/>
    <property type="match status" value="1"/>
</dbReference>
<feature type="domain" description="TFG box profile" evidence="4">
    <location>
        <begin position="454"/>
        <end position="474"/>
    </location>
</feature>
<evidence type="ECO:0000313" key="6">
    <source>
        <dbReference type="Proteomes" id="UP000195402"/>
    </source>
</evidence>
<evidence type="ECO:0000259" key="3">
    <source>
        <dbReference type="PROSITE" id="PS51512"/>
    </source>
</evidence>
<name>A0A200R6M8_MACCD</name>
<dbReference type="GO" id="GO:0000932">
    <property type="term" value="C:P-body"/>
    <property type="evidence" value="ECO:0007669"/>
    <property type="project" value="TreeGrafter"/>
</dbReference>
<accession>A0A200R6M8</accession>
<dbReference type="PROSITE" id="PS51536">
    <property type="entry name" value="TFG"/>
    <property type="match status" value="1"/>
</dbReference>
<dbReference type="SMART" id="SM01271">
    <property type="entry name" value="LSM14"/>
    <property type="match status" value="1"/>
</dbReference>
<keyword evidence="6" id="KW-1185">Reference proteome</keyword>
<dbReference type="InterPro" id="IPR025609">
    <property type="entry name" value="Lsm14-like_N"/>
</dbReference>
<dbReference type="GO" id="GO:0033962">
    <property type="term" value="P:P-body assembly"/>
    <property type="evidence" value="ECO:0007669"/>
    <property type="project" value="TreeGrafter"/>
</dbReference>
<dbReference type="InterPro" id="IPR025768">
    <property type="entry name" value="TFG_box"/>
</dbReference>
<dbReference type="InterPro" id="IPR010920">
    <property type="entry name" value="LSM_dom_sf"/>
</dbReference>
<proteinExistence type="predicted"/>
<feature type="compositionally biased region" description="Polar residues" evidence="2">
    <location>
        <begin position="305"/>
        <end position="344"/>
    </location>
</feature>
<dbReference type="InParanoid" id="A0A200R6M8"/>
<dbReference type="OrthoDB" id="21539at2759"/>
<protein>
    <submittedName>
        <fullName evidence="5">FDF domain</fullName>
    </submittedName>
</protein>
<dbReference type="InterPro" id="IPR025762">
    <property type="entry name" value="DFDF"/>
</dbReference>
<dbReference type="AlphaFoldDB" id="A0A200R6M8"/>
<organism evidence="5 6">
    <name type="scientific">Macleaya cordata</name>
    <name type="common">Five-seeded plume-poppy</name>
    <name type="synonym">Bocconia cordata</name>
    <dbReference type="NCBI Taxonomy" id="56857"/>
    <lineage>
        <taxon>Eukaryota</taxon>
        <taxon>Viridiplantae</taxon>
        <taxon>Streptophyta</taxon>
        <taxon>Embryophyta</taxon>
        <taxon>Tracheophyta</taxon>
        <taxon>Spermatophyta</taxon>
        <taxon>Magnoliopsida</taxon>
        <taxon>Ranunculales</taxon>
        <taxon>Papaveraceae</taxon>
        <taxon>Papaveroideae</taxon>
        <taxon>Macleaya</taxon>
    </lineage>
</organism>
<dbReference type="PANTHER" id="PTHR13586">
    <property type="entry name" value="SCD6 PROTEIN-RELATED"/>
    <property type="match status" value="1"/>
</dbReference>